<dbReference type="Proteomes" id="UP000440578">
    <property type="component" value="Unassembled WGS sequence"/>
</dbReference>
<dbReference type="InterPro" id="IPR036028">
    <property type="entry name" value="SH3-like_dom_sf"/>
</dbReference>
<evidence type="ECO:0000256" key="3">
    <source>
        <dbReference type="ARBA" id="ARBA00010020"/>
    </source>
</evidence>
<evidence type="ECO:0000256" key="5">
    <source>
        <dbReference type="ARBA" id="ARBA00022490"/>
    </source>
</evidence>
<comment type="subcellular location">
    <subcellularLocation>
        <location evidence="2">Cell projection</location>
        <location evidence="2">Lamellipodium</location>
    </subcellularLocation>
    <subcellularLocation>
        <location evidence="1">Cytoplasm</location>
        <location evidence="1">Cytoskeleton</location>
    </subcellularLocation>
</comment>
<evidence type="ECO:0000256" key="9">
    <source>
        <dbReference type="ARBA" id="ARBA00023273"/>
    </source>
</evidence>
<sequence>MMADLHSLIVQEIPKGRQDLIDSHTNLERVAEYCEANYIDSENRRGALEETKNFTTQSLASVAYQINTLAYNFIQMLDLQQQQISDMGSQITNIAQTVMVHKEKVARREIGVLTTNKTSTRQFKIIAPVNPERPIKYVRKPIDFGALDDIGHGVRVHGGSAGMARPVRQNSTSSQGSSGAASAGGGGVYASGPAPTTKPPTPPQPARSASTLSRNNKEYRTPPAIAPPQVPSNYAVNYPMGHPRRQEAGRAPGYSAVPRPAGPPPASPAPQVGMVHPMHHEQPTAAPGGGGESIYRSRSQRGSENGEPAYRPGMRMPSSSGMSVSAASTGGRSSTSSIQSYGGMSATLPGMPPASARSSGTSIHSMGPPPPPPMEPVGAAGHDGRGYGLSPHQPPHPQLQYQQYRPLRPPPAYFLSPPSPLPQLSDPGSVRGGDHSPPLPPPPPESQPPAAAPAAAPAGGGHYRSGGYQQQQSVVTDDSLPGWVPKDYIEKVVAVYDYTADKEDELSFSENSVIYVLKRNDDGWWEGVMDGVTGLFPGNYVEPLMS</sequence>
<feature type="compositionally biased region" description="Low complexity" evidence="11">
    <location>
        <begin position="311"/>
        <end position="345"/>
    </location>
</feature>
<dbReference type="AlphaFoldDB" id="A0A6A4WWA6"/>
<keyword evidence="7" id="KW-0175">Coiled coil</keyword>
<feature type="domain" description="SH3" evidence="12">
    <location>
        <begin position="487"/>
        <end position="546"/>
    </location>
</feature>
<dbReference type="GO" id="GO:0031209">
    <property type="term" value="C:SCAR complex"/>
    <property type="evidence" value="ECO:0007669"/>
    <property type="project" value="TreeGrafter"/>
</dbReference>
<gene>
    <name evidence="13" type="primary">Abi2</name>
    <name evidence="13" type="ORF">FJT64_002405</name>
</gene>
<evidence type="ECO:0000313" key="13">
    <source>
        <dbReference type="EMBL" id="KAF0306658.1"/>
    </source>
</evidence>
<reference evidence="13 14" key="1">
    <citation type="submission" date="2019-07" db="EMBL/GenBank/DDBJ databases">
        <title>Draft genome assembly of a fouling barnacle, Amphibalanus amphitrite (Darwin, 1854): The first reference genome for Thecostraca.</title>
        <authorList>
            <person name="Kim W."/>
        </authorList>
    </citation>
    <scope>NUCLEOTIDE SEQUENCE [LARGE SCALE GENOMIC DNA]</scope>
    <source>
        <strain evidence="13">SNU_AA5</strain>
        <tissue evidence="13">Soma without cirri and trophi</tissue>
    </source>
</reference>
<evidence type="ECO:0000256" key="2">
    <source>
        <dbReference type="ARBA" id="ARBA00004510"/>
    </source>
</evidence>
<evidence type="ECO:0000256" key="7">
    <source>
        <dbReference type="ARBA" id="ARBA00023054"/>
    </source>
</evidence>
<keyword evidence="14" id="KW-1185">Reference proteome</keyword>
<evidence type="ECO:0000256" key="1">
    <source>
        <dbReference type="ARBA" id="ARBA00004245"/>
    </source>
</evidence>
<evidence type="ECO:0000313" key="14">
    <source>
        <dbReference type="Proteomes" id="UP000440578"/>
    </source>
</evidence>
<dbReference type="CDD" id="cd11826">
    <property type="entry name" value="SH3_Abi"/>
    <property type="match status" value="1"/>
</dbReference>
<dbReference type="InterPro" id="IPR028457">
    <property type="entry name" value="ABI"/>
</dbReference>
<organism evidence="13 14">
    <name type="scientific">Amphibalanus amphitrite</name>
    <name type="common">Striped barnacle</name>
    <name type="synonym">Balanus amphitrite</name>
    <dbReference type="NCBI Taxonomy" id="1232801"/>
    <lineage>
        <taxon>Eukaryota</taxon>
        <taxon>Metazoa</taxon>
        <taxon>Ecdysozoa</taxon>
        <taxon>Arthropoda</taxon>
        <taxon>Crustacea</taxon>
        <taxon>Multicrustacea</taxon>
        <taxon>Cirripedia</taxon>
        <taxon>Thoracica</taxon>
        <taxon>Thoracicalcarea</taxon>
        <taxon>Balanomorpha</taxon>
        <taxon>Balanoidea</taxon>
        <taxon>Balanidae</taxon>
        <taxon>Amphibalaninae</taxon>
        <taxon>Amphibalanus</taxon>
    </lineage>
</organism>
<name>A0A6A4WWA6_AMPAM</name>
<dbReference type="PANTHER" id="PTHR10460:SF0">
    <property type="entry name" value="ABELSON INTERACTING PROTEIN, ISOFORM D"/>
    <property type="match status" value="1"/>
</dbReference>
<dbReference type="GO" id="GO:0030027">
    <property type="term" value="C:lamellipodium"/>
    <property type="evidence" value="ECO:0007669"/>
    <property type="project" value="UniProtKB-SubCell"/>
</dbReference>
<dbReference type="SUPFAM" id="SSF50044">
    <property type="entry name" value="SH3-domain"/>
    <property type="match status" value="1"/>
</dbReference>
<dbReference type="GO" id="GO:0005856">
    <property type="term" value="C:cytoskeleton"/>
    <property type="evidence" value="ECO:0007669"/>
    <property type="project" value="UniProtKB-SubCell"/>
</dbReference>
<dbReference type="GO" id="GO:0098858">
    <property type="term" value="C:actin-based cell projection"/>
    <property type="evidence" value="ECO:0007669"/>
    <property type="project" value="TreeGrafter"/>
</dbReference>
<dbReference type="GO" id="GO:0035591">
    <property type="term" value="F:signaling adaptor activity"/>
    <property type="evidence" value="ECO:0007669"/>
    <property type="project" value="TreeGrafter"/>
</dbReference>
<dbReference type="InterPro" id="IPR028455">
    <property type="entry name" value="ABI3_SH3"/>
</dbReference>
<dbReference type="Gene3D" id="2.30.30.40">
    <property type="entry name" value="SH3 Domains"/>
    <property type="match status" value="1"/>
</dbReference>
<dbReference type="InterPro" id="IPR001452">
    <property type="entry name" value="SH3_domain"/>
</dbReference>
<dbReference type="EMBL" id="VIIS01000647">
    <property type="protein sequence ID" value="KAF0306658.1"/>
    <property type="molecule type" value="Genomic_DNA"/>
</dbReference>
<feature type="region of interest" description="Disordered" evidence="11">
    <location>
        <begin position="157"/>
        <end position="480"/>
    </location>
</feature>
<feature type="compositionally biased region" description="Low complexity" evidence="11">
    <location>
        <begin position="171"/>
        <end position="181"/>
    </location>
</feature>
<comment type="similarity">
    <text evidence="3">Belongs to the ABI family.</text>
</comment>
<keyword evidence="8" id="KW-0206">Cytoskeleton</keyword>
<dbReference type="OrthoDB" id="6380996at2759"/>
<evidence type="ECO:0000259" key="12">
    <source>
        <dbReference type="PROSITE" id="PS50002"/>
    </source>
</evidence>
<feature type="compositionally biased region" description="Pro residues" evidence="11">
    <location>
        <begin position="196"/>
        <end position="205"/>
    </location>
</feature>
<dbReference type="GO" id="GO:0017124">
    <property type="term" value="F:SH3 domain binding"/>
    <property type="evidence" value="ECO:0007669"/>
    <property type="project" value="TreeGrafter"/>
</dbReference>
<dbReference type="FunFam" id="2.30.30.40:FF:000002">
    <property type="entry name" value="abl interactor 1 isoform X1"/>
    <property type="match status" value="1"/>
</dbReference>
<dbReference type="PROSITE" id="PS50002">
    <property type="entry name" value="SH3"/>
    <property type="match status" value="1"/>
</dbReference>
<evidence type="ECO:0000256" key="11">
    <source>
        <dbReference type="SAM" id="MobiDB-lite"/>
    </source>
</evidence>
<accession>A0A6A4WWA6</accession>
<keyword evidence="9" id="KW-0966">Cell projection</keyword>
<proteinExistence type="inferred from homology"/>
<dbReference type="Gene3D" id="6.10.140.1620">
    <property type="match status" value="1"/>
</dbReference>
<keyword evidence="5" id="KW-0963">Cytoplasm</keyword>
<dbReference type="PRINTS" id="PR00452">
    <property type="entry name" value="SH3DOMAIN"/>
</dbReference>
<evidence type="ECO:0000256" key="4">
    <source>
        <dbReference type="ARBA" id="ARBA00022443"/>
    </source>
</evidence>
<protein>
    <submittedName>
        <fullName evidence="13">Abl interactor 2</fullName>
    </submittedName>
</protein>
<feature type="compositionally biased region" description="Pro residues" evidence="11">
    <location>
        <begin position="407"/>
        <end position="421"/>
    </location>
</feature>
<feature type="compositionally biased region" description="Pro residues" evidence="11">
    <location>
        <begin position="437"/>
        <end position="451"/>
    </location>
</feature>
<comment type="caution">
    <text evidence="13">The sequence shown here is derived from an EMBL/GenBank/DDBJ whole genome shotgun (WGS) entry which is preliminary data.</text>
</comment>
<keyword evidence="4 10" id="KW-0728">SH3 domain</keyword>
<dbReference type="Pfam" id="PF14604">
    <property type="entry name" value="SH3_9"/>
    <property type="match status" value="1"/>
</dbReference>
<keyword evidence="6" id="KW-0597">Phosphoprotein</keyword>
<dbReference type="PRINTS" id="PR00499">
    <property type="entry name" value="P67PHOX"/>
</dbReference>
<feature type="compositionally biased region" description="Polar residues" evidence="11">
    <location>
        <begin position="467"/>
        <end position="476"/>
    </location>
</feature>
<evidence type="ECO:0000256" key="6">
    <source>
        <dbReference type="ARBA" id="ARBA00022553"/>
    </source>
</evidence>
<dbReference type="PANTHER" id="PTHR10460">
    <property type="entry name" value="ABL INTERACTOR FAMILY MEMBER"/>
    <property type="match status" value="1"/>
</dbReference>
<dbReference type="SMART" id="SM00326">
    <property type="entry name" value="SH3"/>
    <property type="match status" value="1"/>
</dbReference>
<evidence type="ECO:0000256" key="8">
    <source>
        <dbReference type="ARBA" id="ARBA00023212"/>
    </source>
</evidence>
<evidence type="ECO:0000256" key="10">
    <source>
        <dbReference type="PROSITE-ProRule" id="PRU00192"/>
    </source>
</evidence>
<dbReference type="InterPro" id="IPR012849">
    <property type="entry name" value="Abl-interactor_HHR_dom"/>
</dbReference>
<dbReference type="GO" id="GO:0001764">
    <property type="term" value="P:neuron migration"/>
    <property type="evidence" value="ECO:0007669"/>
    <property type="project" value="TreeGrafter"/>
</dbReference>
<dbReference type="Pfam" id="PF07815">
    <property type="entry name" value="Abi_HHR"/>
    <property type="match status" value="1"/>
</dbReference>